<reference evidence="2 4" key="1">
    <citation type="journal article" date="2015" name="Genome Announc.">
        <title>Complete genome sequences for 35 biothreat assay-relevant bacillus species.</title>
        <authorList>
            <person name="Johnson S.L."/>
            <person name="Daligault H.E."/>
            <person name="Davenport K.W."/>
            <person name="Jaissle J."/>
            <person name="Frey K.G."/>
            <person name="Ladner J.T."/>
            <person name="Broomall S.M."/>
            <person name="Bishop-Lilly K.A."/>
            <person name="Bruce D.C."/>
            <person name="Gibbons H.S."/>
            <person name="Coyne S.R."/>
            <person name="Lo C.C."/>
            <person name="Meincke L."/>
            <person name="Munk A.C."/>
            <person name="Koroleva G.I."/>
            <person name="Rosenzweig C.N."/>
            <person name="Palacios G.F."/>
            <person name="Redden C.L."/>
            <person name="Minogue T.D."/>
            <person name="Chain P.S."/>
        </authorList>
    </citation>
    <scope>NUCLEOTIDE SEQUENCE [LARGE SCALE GENOMIC DNA]</scope>
    <source>
        <strain evidence="2 4">HD1011</strain>
    </source>
</reference>
<gene>
    <name evidence="2" type="ORF">BF38_383</name>
    <name evidence="3" type="ORF">FOC89_09675</name>
</gene>
<dbReference type="Proteomes" id="UP000031876">
    <property type="component" value="Chromosome"/>
</dbReference>
<organism evidence="3 5">
    <name type="scientific">Bacillus thuringiensis</name>
    <dbReference type="NCBI Taxonomy" id="1428"/>
    <lineage>
        <taxon>Bacteria</taxon>
        <taxon>Bacillati</taxon>
        <taxon>Bacillota</taxon>
        <taxon>Bacilli</taxon>
        <taxon>Bacillales</taxon>
        <taxon>Bacillaceae</taxon>
        <taxon>Bacillus</taxon>
        <taxon>Bacillus cereus group</taxon>
    </lineage>
</organism>
<dbReference type="AlphaFoldDB" id="A0A0B5NR17"/>
<proteinExistence type="predicted"/>
<dbReference type="KEGG" id="btw:BF38_383"/>
<accession>A0A0B5NR17</accession>
<evidence type="ECO:0000256" key="1">
    <source>
        <dbReference type="SAM" id="Phobius"/>
    </source>
</evidence>
<feature type="transmembrane region" description="Helical" evidence="1">
    <location>
        <begin position="117"/>
        <end position="136"/>
    </location>
</feature>
<dbReference type="EMBL" id="CP009335">
    <property type="protein sequence ID" value="AJG76401.1"/>
    <property type="molecule type" value="Genomic_DNA"/>
</dbReference>
<feature type="transmembrane region" description="Helical" evidence="1">
    <location>
        <begin position="9"/>
        <end position="27"/>
    </location>
</feature>
<keyword evidence="1" id="KW-0472">Membrane</keyword>
<keyword evidence="1" id="KW-0812">Transmembrane</keyword>
<feature type="transmembrane region" description="Helical" evidence="1">
    <location>
        <begin position="33"/>
        <end position="53"/>
    </location>
</feature>
<name>A0A0B5NR17_BACTU</name>
<keyword evidence="1" id="KW-1133">Transmembrane helix</keyword>
<dbReference type="RefSeq" id="WP_000799449.1">
    <property type="nucleotide sequence ID" value="NZ_CP009335.1"/>
</dbReference>
<evidence type="ECO:0000313" key="3">
    <source>
        <dbReference type="EMBL" id="QKH24268.1"/>
    </source>
</evidence>
<evidence type="ECO:0000313" key="4">
    <source>
        <dbReference type="Proteomes" id="UP000031876"/>
    </source>
</evidence>
<feature type="transmembrane region" description="Helical" evidence="1">
    <location>
        <begin position="84"/>
        <end position="105"/>
    </location>
</feature>
<evidence type="ECO:0000313" key="2">
    <source>
        <dbReference type="EMBL" id="AJG76401.1"/>
    </source>
</evidence>
<reference evidence="3 5" key="2">
    <citation type="submission" date="2020-05" db="EMBL/GenBank/DDBJ databases">
        <title>FDA dAtabase for Regulatory Grade micrObial Sequences (FDA-ARGOS): Supporting development and validation of Infectious Disease Dx tests.</title>
        <authorList>
            <person name="Nelson B."/>
            <person name="Plummer A."/>
            <person name="Tallon L."/>
            <person name="Sadzewicz L."/>
            <person name="Zhao X."/>
            <person name="Vavikolanu K."/>
            <person name="Mehta A."/>
            <person name="Aluvathingal J."/>
            <person name="Nadendla S."/>
            <person name="Myers T."/>
            <person name="Yan Y."/>
            <person name="Sichtig H."/>
        </authorList>
    </citation>
    <scope>NUCLEOTIDE SEQUENCE [LARGE SCALE GENOMIC DNA]</scope>
    <source>
        <strain evidence="3 5">FDAARGOS_795</strain>
    </source>
</reference>
<dbReference type="EMBL" id="CP053980">
    <property type="protein sequence ID" value="QKH24268.1"/>
    <property type="molecule type" value="Genomic_DNA"/>
</dbReference>
<sequence>MKNTSNQKFISHLTILLLGSSLLYFNSNDEEKISSVLLFAGVYVLLSLILFVVKKIFFKKKKSVSEKYPLPEMDERIEKMSLKLMAQIFGLSHLVGSAILFILYITDKNSMIRVEYALYYLFGILFFTMMFGLKIVKKLDN</sequence>
<evidence type="ECO:0000313" key="5">
    <source>
        <dbReference type="Proteomes" id="UP000501107"/>
    </source>
</evidence>
<protein>
    <submittedName>
        <fullName evidence="2">Membrane protein</fullName>
    </submittedName>
</protein>
<dbReference type="Proteomes" id="UP000501107">
    <property type="component" value="Chromosome"/>
</dbReference>